<evidence type="ECO:0000313" key="3">
    <source>
        <dbReference type="WBParaSite" id="Hba_21196"/>
    </source>
</evidence>
<protein>
    <submittedName>
        <fullName evidence="3">Ion_trans_2 domain-containing protein</fullName>
    </submittedName>
</protein>
<organism evidence="2 3">
    <name type="scientific">Heterorhabditis bacteriophora</name>
    <name type="common">Entomopathogenic nematode worm</name>
    <dbReference type="NCBI Taxonomy" id="37862"/>
    <lineage>
        <taxon>Eukaryota</taxon>
        <taxon>Metazoa</taxon>
        <taxon>Ecdysozoa</taxon>
        <taxon>Nematoda</taxon>
        <taxon>Chromadorea</taxon>
        <taxon>Rhabditida</taxon>
        <taxon>Rhabditina</taxon>
        <taxon>Rhabditomorpha</taxon>
        <taxon>Strongyloidea</taxon>
        <taxon>Heterorhabditidae</taxon>
        <taxon>Heterorhabditis</taxon>
    </lineage>
</organism>
<dbReference type="WBParaSite" id="Hba_21196">
    <property type="protein sequence ID" value="Hba_21196"/>
    <property type="gene ID" value="Hba_21196"/>
</dbReference>
<proteinExistence type="predicted"/>
<dbReference type="AlphaFoldDB" id="A0A1I7XUK2"/>
<name>A0A1I7XUK2_HETBA</name>
<keyword evidence="1" id="KW-1133">Transmembrane helix</keyword>
<dbReference type="Gene3D" id="1.10.287.70">
    <property type="match status" value="1"/>
</dbReference>
<feature type="transmembrane region" description="Helical" evidence="1">
    <location>
        <begin position="21"/>
        <end position="45"/>
    </location>
</feature>
<accession>A0A1I7XUK2</accession>
<dbReference type="SUPFAM" id="SSF81324">
    <property type="entry name" value="Voltage-gated potassium channels"/>
    <property type="match status" value="1"/>
</dbReference>
<keyword evidence="2" id="KW-1185">Reference proteome</keyword>
<evidence type="ECO:0000313" key="2">
    <source>
        <dbReference type="Proteomes" id="UP000095283"/>
    </source>
</evidence>
<evidence type="ECO:0000256" key="1">
    <source>
        <dbReference type="SAM" id="Phobius"/>
    </source>
</evidence>
<sequence>MKILEDFMLPYANKKIPRLDILVTVAIFAIVGWTSLGCLIVHIYMPHIETSVAFYFIFNSLTTIGVGDSSPRWQAIETHPRELASFDSYDDMILNDSPLNHFTTLGIIQADIPHSHCVSSRISSPEPVILPYPKTSYEDVNDLIVETYGTRTAIHH</sequence>
<keyword evidence="1" id="KW-0472">Membrane</keyword>
<keyword evidence="1" id="KW-0812">Transmembrane</keyword>
<reference evidence="3" key="1">
    <citation type="submission" date="2016-11" db="UniProtKB">
        <authorList>
            <consortium name="WormBaseParasite"/>
        </authorList>
    </citation>
    <scope>IDENTIFICATION</scope>
</reference>
<dbReference type="Proteomes" id="UP000095283">
    <property type="component" value="Unplaced"/>
</dbReference>